<dbReference type="PROSITE" id="PS00280">
    <property type="entry name" value="BPTI_KUNITZ_1"/>
    <property type="match status" value="1"/>
</dbReference>
<evidence type="ECO:0000313" key="5">
    <source>
        <dbReference type="Ensembl" id="ENSGWIP00000022979.1"/>
    </source>
</evidence>
<keyword evidence="3" id="KW-1133">Transmembrane helix</keyword>
<feature type="compositionally biased region" description="Polar residues" evidence="2">
    <location>
        <begin position="93"/>
        <end position="109"/>
    </location>
</feature>
<evidence type="ECO:0000313" key="6">
    <source>
        <dbReference type="Proteomes" id="UP000694680"/>
    </source>
</evidence>
<dbReference type="GO" id="GO:0004867">
    <property type="term" value="F:serine-type endopeptidase inhibitor activity"/>
    <property type="evidence" value="ECO:0007669"/>
    <property type="project" value="InterPro"/>
</dbReference>
<dbReference type="Proteomes" id="UP000694680">
    <property type="component" value="Chromosome 6"/>
</dbReference>
<evidence type="ECO:0000259" key="4">
    <source>
        <dbReference type="PROSITE" id="PS50279"/>
    </source>
</evidence>
<keyword evidence="6" id="KW-1185">Reference proteome</keyword>
<sequence>VKAGILIILVTTLNCWFQGPFLLFSITIVIIRKSTDRCLEPMSEGTCSDYVLLWYFHDPSGACRPFVYSGCGGNQNQFPSKQECQALCGTTGRGSQSQSDPTGQIPSHS</sequence>
<proteinExistence type="predicted"/>
<dbReference type="Gene3D" id="4.10.410.10">
    <property type="entry name" value="Pancreatic trypsin inhibitor Kunitz domain"/>
    <property type="match status" value="1"/>
</dbReference>
<evidence type="ECO:0000256" key="3">
    <source>
        <dbReference type="SAM" id="Phobius"/>
    </source>
</evidence>
<dbReference type="GO" id="GO:0005615">
    <property type="term" value="C:extracellular space"/>
    <property type="evidence" value="ECO:0007669"/>
    <property type="project" value="TreeGrafter"/>
</dbReference>
<dbReference type="FunFam" id="4.10.410.10:FF:000020">
    <property type="entry name" value="Collagen, type VI, alpha 3"/>
    <property type="match status" value="1"/>
</dbReference>
<dbReference type="InterPro" id="IPR050098">
    <property type="entry name" value="TFPI/VKTCI-like"/>
</dbReference>
<dbReference type="PROSITE" id="PS50279">
    <property type="entry name" value="BPTI_KUNITZ_2"/>
    <property type="match status" value="1"/>
</dbReference>
<evidence type="ECO:0000256" key="1">
    <source>
        <dbReference type="ARBA" id="ARBA00023157"/>
    </source>
</evidence>
<dbReference type="CDD" id="cd22627">
    <property type="entry name" value="Kunitz_collagen_alpha1_VII"/>
    <property type="match status" value="1"/>
</dbReference>
<keyword evidence="1" id="KW-1015">Disulfide bond</keyword>
<dbReference type="InterPro" id="IPR036880">
    <property type="entry name" value="Kunitz_BPTI_sf"/>
</dbReference>
<dbReference type="InterPro" id="IPR002223">
    <property type="entry name" value="Kunitz_BPTI"/>
</dbReference>
<accession>A0A8C5EKF4</accession>
<dbReference type="PRINTS" id="PR00759">
    <property type="entry name" value="BASICPTASE"/>
</dbReference>
<feature type="domain" description="BPTI/Kunitz inhibitor" evidence="4">
    <location>
        <begin position="38"/>
        <end position="88"/>
    </location>
</feature>
<dbReference type="PANTHER" id="PTHR10083">
    <property type="entry name" value="KUNITZ-TYPE PROTEASE INHIBITOR-RELATED"/>
    <property type="match status" value="1"/>
</dbReference>
<reference evidence="5" key="1">
    <citation type="submission" date="2020-06" db="EMBL/GenBank/DDBJ databases">
        <authorList>
            <consortium name="Wellcome Sanger Institute Data Sharing"/>
        </authorList>
    </citation>
    <scope>NUCLEOTIDE SEQUENCE [LARGE SCALE GENOMIC DNA]</scope>
</reference>
<dbReference type="Pfam" id="PF00014">
    <property type="entry name" value="Kunitz_BPTI"/>
    <property type="match status" value="1"/>
</dbReference>
<dbReference type="SMART" id="SM00131">
    <property type="entry name" value="KU"/>
    <property type="match status" value="1"/>
</dbReference>
<dbReference type="Ensembl" id="ENSGWIT00000025179.1">
    <property type="protein sequence ID" value="ENSGWIP00000022979.1"/>
    <property type="gene ID" value="ENSGWIG00000012297.1"/>
</dbReference>
<feature type="region of interest" description="Disordered" evidence="2">
    <location>
        <begin position="89"/>
        <end position="109"/>
    </location>
</feature>
<organism evidence="5 6">
    <name type="scientific">Gouania willdenowi</name>
    <name type="common">Blunt-snouted clingfish</name>
    <name type="synonym">Lepadogaster willdenowi</name>
    <dbReference type="NCBI Taxonomy" id="441366"/>
    <lineage>
        <taxon>Eukaryota</taxon>
        <taxon>Metazoa</taxon>
        <taxon>Chordata</taxon>
        <taxon>Craniata</taxon>
        <taxon>Vertebrata</taxon>
        <taxon>Euteleostomi</taxon>
        <taxon>Actinopterygii</taxon>
        <taxon>Neopterygii</taxon>
        <taxon>Teleostei</taxon>
        <taxon>Neoteleostei</taxon>
        <taxon>Acanthomorphata</taxon>
        <taxon>Ovalentaria</taxon>
        <taxon>Blenniimorphae</taxon>
        <taxon>Blenniiformes</taxon>
        <taxon>Gobiesocoidei</taxon>
        <taxon>Gobiesocidae</taxon>
        <taxon>Gobiesocinae</taxon>
        <taxon>Gouania</taxon>
    </lineage>
</organism>
<reference evidence="5" key="3">
    <citation type="submission" date="2025-09" db="UniProtKB">
        <authorList>
            <consortium name="Ensembl"/>
        </authorList>
    </citation>
    <scope>IDENTIFICATION</scope>
</reference>
<keyword evidence="3" id="KW-0472">Membrane</keyword>
<dbReference type="PANTHER" id="PTHR10083:SF375">
    <property type="entry name" value="BPTI_KUNITZ INHIBITOR DOMAIN-CONTAINING PROTEIN"/>
    <property type="match status" value="1"/>
</dbReference>
<reference evidence="5" key="2">
    <citation type="submission" date="2025-08" db="UniProtKB">
        <authorList>
            <consortium name="Ensembl"/>
        </authorList>
    </citation>
    <scope>IDENTIFICATION</scope>
</reference>
<dbReference type="InterPro" id="IPR020901">
    <property type="entry name" value="Prtase_inh_Kunz-CS"/>
</dbReference>
<dbReference type="AlphaFoldDB" id="A0A8C5EKF4"/>
<protein>
    <recommendedName>
        <fullName evidence="4">BPTI/Kunitz inhibitor domain-containing protein</fullName>
    </recommendedName>
</protein>
<feature type="transmembrane region" description="Helical" evidence="3">
    <location>
        <begin position="6"/>
        <end position="31"/>
    </location>
</feature>
<evidence type="ECO:0000256" key="2">
    <source>
        <dbReference type="SAM" id="MobiDB-lite"/>
    </source>
</evidence>
<name>A0A8C5EKF4_GOUWI</name>
<dbReference type="SUPFAM" id="SSF57362">
    <property type="entry name" value="BPTI-like"/>
    <property type="match status" value="1"/>
</dbReference>
<keyword evidence="3" id="KW-0812">Transmembrane</keyword>